<evidence type="ECO:0000313" key="2">
    <source>
        <dbReference type="Proteomes" id="UP000177506"/>
    </source>
</evidence>
<dbReference type="AlphaFoldDB" id="A0A1G1TH13"/>
<dbReference type="Pfam" id="PF13384">
    <property type="entry name" value="HTH_23"/>
    <property type="match status" value="1"/>
</dbReference>
<evidence type="ECO:0000313" key="1">
    <source>
        <dbReference type="EMBL" id="OGX90167.1"/>
    </source>
</evidence>
<sequence>MKRFAFIALHADRWPVRQQCQLMGVSPSGYYAWRKRVPACVAPALAAWQLAAQCVFTGHADRYGQRRLRTQLRREGHTVSQQRLRGGLSASGLMLLCTRVST</sequence>
<accession>A0A1G1TH13</accession>
<protein>
    <recommendedName>
        <fullName evidence="3">HTH-like domain-containing protein</fullName>
    </recommendedName>
</protein>
<dbReference type="Proteomes" id="UP000177506">
    <property type="component" value="Unassembled WGS sequence"/>
</dbReference>
<evidence type="ECO:0008006" key="3">
    <source>
        <dbReference type="Google" id="ProtNLM"/>
    </source>
</evidence>
<dbReference type="EMBL" id="MDZA01000188">
    <property type="protein sequence ID" value="OGX90167.1"/>
    <property type="molecule type" value="Genomic_DNA"/>
</dbReference>
<comment type="caution">
    <text evidence="1">The sequence shown here is derived from an EMBL/GenBank/DDBJ whole genome shotgun (WGS) entry which is preliminary data.</text>
</comment>
<gene>
    <name evidence="1" type="ORF">BEN49_07370</name>
</gene>
<keyword evidence="2" id="KW-1185">Reference proteome</keyword>
<organism evidence="1 2">
    <name type="scientific">Hymenobacter coccineus</name>
    <dbReference type="NCBI Taxonomy" id="1908235"/>
    <lineage>
        <taxon>Bacteria</taxon>
        <taxon>Pseudomonadati</taxon>
        <taxon>Bacteroidota</taxon>
        <taxon>Cytophagia</taxon>
        <taxon>Cytophagales</taxon>
        <taxon>Hymenobacteraceae</taxon>
        <taxon>Hymenobacter</taxon>
    </lineage>
</organism>
<name>A0A1G1TH13_9BACT</name>
<dbReference type="RefSeq" id="WP_125916799.1">
    <property type="nucleotide sequence ID" value="NZ_MDZA01000188.1"/>
</dbReference>
<proteinExistence type="predicted"/>
<reference evidence="1 2" key="1">
    <citation type="submission" date="2016-08" db="EMBL/GenBank/DDBJ databases">
        <title>Hymenobacter coccineus sp. nov., Hymenobacter lapidarius sp. nov. and Hymenobacter glacialis sp. nov., isolated from Antarctic soil.</title>
        <authorList>
            <person name="Sedlacek I."/>
            <person name="Kralova S."/>
            <person name="Kyrova K."/>
            <person name="Maslanova I."/>
            <person name="Stankova E."/>
            <person name="Vrbovska V."/>
            <person name="Nemec M."/>
            <person name="Bartak M."/>
            <person name="Svec P."/>
            <person name="Busse H.-J."/>
            <person name="Pantucek R."/>
        </authorList>
    </citation>
    <scope>NUCLEOTIDE SEQUENCE [LARGE SCALE GENOMIC DNA]</scope>
    <source>
        <strain evidence="1 2">CCM 8649</strain>
    </source>
</reference>